<dbReference type="AlphaFoldDB" id="A0A183M6M9"/>
<name>A0A183M6M9_9TREM</name>
<accession>A0A183M6M9</accession>
<sequence length="84" mass="9523">MCKRILTEFMDYAYDLIYGYSSADLCAVSFCPLCLMSVAEGKNILLSDALLNELQSVFVHVCDYVRLEVEVSSTCISLNYELYL</sequence>
<dbReference type="STRING" id="48269.A0A183M6M9"/>
<gene>
    <name evidence="1" type="ORF">SMRZ_LOCUS11704</name>
</gene>
<dbReference type="InterPro" id="IPR011001">
    <property type="entry name" value="Saposin-like"/>
</dbReference>
<organism evidence="1 2">
    <name type="scientific">Schistosoma margrebowiei</name>
    <dbReference type="NCBI Taxonomy" id="48269"/>
    <lineage>
        <taxon>Eukaryota</taxon>
        <taxon>Metazoa</taxon>
        <taxon>Spiralia</taxon>
        <taxon>Lophotrochozoa</taxon>
        <taxon>Platyhelminthes</taxon>
        <taxon>Trematoda</taxon>
        <taxon>Digenea</taxon>
        <taxon>Strigeidida</taxon>
        <taxon>Schistosomatoidea</taxon>
        <taxon>Schistosomatidae</taxon>
        <taxon>Schistosoma</taxon>
    </lineage>
</organism>
<dbReference type="EMBL" id="UZAI01006759">
    <property type="protein sequence ID" value="VDO96656.1"/>
    <property type="molecule type" value="Genomic_DNA"/>
</dbReference>
<dbReference type="SUPFAM" id="SSF47862">
    <property type="entry name" value="Saposin"/>
    <property type="match status" value="1"/>
</dbReference>
<protein>
    <submittedName>
        <fullName evidence="1">Uncharacterized protein</fullName>
    </submittedName>
</protein>
<keyword evidence="2" id="KW-1185">Reference proteome</keyword>
<dbReference type="Proteomes" id="UP000277204">
    <property type="component" value="Unassembled WGS sequence"/>
</dbReference>
<reference evidence="1 2" key="1">
    <citation type="submission" date="2018-11" db="EMBL/GenBank/DDBJ databases">
        <authorList>
            <consortium name="Pathogen Informatics"/>
        </authorList>
    </citation>
    <scope>NUCLEOTIDE SEQUENCE [LARGE SCALE GENOMIC DNA]</scope>
    <source>
        <strain evidence="1 2">Zambia</strain>
    </source>
</reference>
<evidence type="ECO:0000313" key="2">
    <source>
        <dbReference type="Proteomes" id="UP000277204"/>
    </source>
</evidence>
<proteinExistence type="predicted"/>
<evidence type="ECO:0000313" key="1">
    <source>
        <dbReference type="EMBL" id="VDO96656.1"/>
    </source>
</evidence>